<dbReference type="Pfam" id="PF01979">
    <property type="entry name" value="Amidohydro_1"/>
    <property type="match status" value="1"/>
</dbReference>
<protein>
    <submittedName>
        <fullName evidence="2">Amidohydrolase family protein</fullName>
    </submittedName>
</protein>
<evidence type="ECO:0000313" key="2">
    <source>
        <dbReference type="EMBL" id="RVT93495.1"/>
    </source>
</evidence>
<keyword evidence="2" id="KW-0378">Hydrolase</keyword>
<dbReference type="AlphaFoldDB" id="A0A437M7I5"/>
<organism evidence="2 3">
    <name type="scientific">Sphingomonas crocodyli</name>
    <dbReference type="NCBI Taxonomy" id="1979270"/>
    <lineage>
        <taxon>Bacteria</taxon>
        <taxon>Pseudomonadati</taxon>
        <taxon>Pseudomonadota</taxon>
        <taxon>Alphaproteobacteria</taxon>
        <taxon>Sphingomonadales</taxon>
        <taxon>Sphingomonadaceae</taxon>
        <taxon>Sphingomonas</taxon>
    </lineage>
</organism>
<dbReference type="Gene3D" id="2.30.40.10">
    <property type="entry name" value="Urease, subunit C, domain 1"/>
    <property type="match status" value="1"/>
</dbReference>
<dbReference type="Proteomes" id="UP000282971">
    <property type="component" value="Unassembled WGS sequence"/>
</dbReference>
<dbReference type="PANTHER" id="PTHR43135">
    <property type="entry name" value="ALPHA-D-RIBOSE 1-METHYLPHOSPHONATE 5-TRIPHOSPHATE DIPHOSPHATASE"/>
    <property type="match status" value="1"/>
</dbReference>
<name>A0A437M7I5_9SPHN</name>
<dbReference type="Gene3D" id="3.20.20.140">
    <property type="entry name" value="Metal-dependent hydrolases"/>
    <property type="match status" value="1"/>
</dbReference>
<evidence type="ECO:0000313" key="3">
    <source>
        <dbReference type="Proteomes" id="UP000282971"/>
    </source>
</evidence>
<sequence>MVTPPKPIGASMQENGARGVKTLLSKARVFDGVSPQLSEPSFITVVDGKFEAIDATRPKGRFDCEVDLAGRTLMPGLIDAHFHAFATETDTAKCERYPQTYEAQRARLNLEAALLRGFTTIRDVGGGDHGTWLAAEQGLFPSPRIFFCGRAFSQSGGHGDARAPYESSDLCGCAPRGALSDLLDGVDALRKASREALRQGAHHLKIFMSGGISTPSDPIWYLQFSDDEIAAVVDEARRRRRYVAAHAYTADSIMRAVNLGVRSIEHGNLIDLPTARAVAAAGAFVVPTLVTYDALYRFGNDAGAPSHSLEKLAEVRERGFDAIRICRSAGVRLGFGTDLLGSLHAYQRDEFHLRARVEAAPDILRSATSINASLLDMEGKLGVISPGAFADFLIVDGDPLKDITLLATGSEGISQIWSRGRKVR</sequence>
<dbReference type="SUPFAM" id="SSF51338">
    <property type="entry name" value="Composite domain of metallo-dependent hydrolases"/>
    <property type="match status" value="1"/>
</dbReference>
<dbReference type="GO" id="GO:0016810">
    <property type="term" value="F:hydrolase activity, acting on carbon-nitrogen (but not peptide) bonds"/>
    <property type="evidence" value="ECO:0007669"/>
    <property type="project" value="InterPro"/>
</dbReference>
<dbReference type="OrthoDB" id="9782972at2"/>
<reference evidence="2 3" key="1">
    <citation type="submission" date="2019-01" db="EMBL/GenBank/DDBJ databases">
        <authorList>
            <person name="Chen W.-M."/>
        </authorList>
    </citation>
    <scope>NUCLEOTIDE SEQUENCE [LARGE SCALE GENOMIC DNA]</scope>
    <source>
        <strain evidence="2 3">CCP-7</strain>
    </source>
</reference>
<keyword evidence="3" id="KW-1185">Reference proteome</keyword>
<dbReference type="InterPro" id="IPR006680">
    <property type="entry name" value="Amidohydro-rel"/>
</dbReference>
<gene>
    <name evidence="2" type="ORF">EOD43_06370</name>
</gene>
<comment type="caution">
    <text evidence="2">The sequence shown here is derived from an EMBL/GenBank/DDBJ whole genome shotgun (WGS) entry which is preliminary data.</text>
</comment>
<proteinExistence type="predicted"/>
<dbReference type="InterPro" id="IPR032466">
    <property type="entry name" value="Metal_Hydrolase"/>
</dbReference>
<feature type="domain" description="Amidohydrolase-related" evidence="1">
    <location>
        <begin position="72"/>
        <end position="407"/>
    </location>
</feature>
<dbReference type="EMBL" id="SACN01000001">
    <property type="protein sequence ID" value="RVT93495.1"/>
    <property type="molecule type" value="Genomic_DNA"/>
</dbReference>
<dbReference type="CDD" id="cd01299">
    <property type="entry name" value="Met_dep_hydrolase_A"/>
    <property type="match status" value="1"/>
</dbReference>
<dbReference type="SUPFAM" id="SSF51556">
    <property type="entry name" value="Metallo-dependent hydrolases"/>
    <property type="match status" value="1"/>
</dbReference>
<dbReference type="PANTHER" id="PTHR43135:SF3">
    <property type="entry name" value="ALPHA-D-RIBOSE 1-METHYLPHOSPHONATE 5-TRIPHOSPHATE DIPHOSPHATASE"/>
    <property type="match status" value="1"/>
</dbReference>
<dbReference type="InterPro" id="IPR011059">
    <property type="entry name" value="Metal-dep_hydrolase_composite"/>
</dbReference>
<evidence type="ECO:0000259" key="1">
    <source>
        <dbReference type="Pfam" id="PF01979"/>
    </source>
</evidence>
<accession>A0A437M7I5</accession>
<dbReference type="InterPro" id="IPR057744">
    <property type="entry name" value="OTAase-like"/>
</dbReference>
<dbReference type="InterPro" id="IPR051781">
    <property type="entry name" value="Metallo-dep_Hydrolase"/>
</dbReference>